<feature type="domain" description="DJ-1/PfpI" evidence="4">
    <location>
        <begin position="25"/>
        <end position="222"/>
    </location>
</feature>
<gene>
    <name evidence="5" type="ordered locus">Snas_1577</name>
</gene>
<dbReference type="Proteomes" id="UP000000844">
    <property type="component" value="Chromosome"/>
</dbReference>
<evidence type="ECO:0000256" key="1">
    <source>
        <dbReference type="ARBA" id="ARBA00023016"/>
    </source>
</evidence>
<dbReference type="CDD" id="cd03141">
    <property type="entry name" value="GATase1_Hsp31_like"/>
    <property type="match status" value="1"/>
</dbReference>
<dbReference type="KEGG" id="sna:Snas_1577"/>
<evidence type="ECO:0000256" key="2">
    <source>
        <dbReference type="ARBA" id="ARBA00023239"/>
    </source>
</evidence>
<dbReference type="Pfam" id="PF01965">
    <property type="entry name" value="DJ-1_PfpI"/>
    <property type="match status" value="1"/>
</dbReference>
<evidence type="ECO:0000259" key="4">
    <source>
        <dbReference type="Pfam" id="PF01965"/>
    </source>
</evidence>
<dbReference type="GO" id="GO:0019243">
    <property type="term" value="P:methylglyoxal catabolic process to D-lactate via S-lactoyl-glutathione"/>
    <property type="evidence" value="ECO:0007669"/>
    <property type="project" value="TreeGrafter"/>
</dbReference>
<dbReference type="PANTHER" id="PTHR48094">
    <property type="entry name" value="PROTEIN/NUCLEIC ACID DEGLYCASE DJ-1-RELATED"/>
    <property type="match status" value="1"/>
</dbReference>
<dbReference type="STRING" id="446470.Snas_1577"/>
<proteinExistence type="inferred from homology"/>
<dbReference type="RefSeq" id="WP_013016851.1">
    <property type="nucleotide sequence ID" value="NC_013947.1"/>
</dbReference>
<dbReference type="AlphaFoldDB" id="D3PWC3"/>
<keyword evidence="6" id="KW-1185">Reference proteome</keyword>
<evidence type="ECO:0000313" key="5">
    <source>
        <dbReference type="EMBL" id="ADD41280.1"/>
    </source>
</evidence>
<dbReference type="GO" id="GO:0019172">
    <property type="term" value="F:glyoxalase III activity"/>
    <property type="evidence" value="ECO:0007669"/>
    <property type="project" value="TreeGrafter"/>
</dbReference>
<evidence type="ECO:0000256" key="3">
    <source>
        <dbReference type="ARBA" id="ARBA00038493"/>
    </source>
</evidence>
<dbReference type="InterPro" id="IPR002818">
    <property type="entry name" value="DJ-1/PfpI"/>
</dbReference>
<keyword evidence="2" id="KW-0456">Lyase</keyword>
<dbReference type="PANTHER" id="PTHR48094:SF11">
    <property type="entry name" value="GLUTATHIONE-INDEPENDENT GLYOXALASE HSP31-RELATED"/>
    <property type="match status" value="1"/>
</dbReference>
<sequence length="235" mass="24735">MTDSNAILMVLTGHSELGETGRVTGFHVAEAAYPWKAFTEAGYRVDFATSGTGTPTPDSADRSDPTQRDFLDDAGVLEQLADPKRPLDIDAAGYKAIFYVGGHGTMWDFPNDTALSGLARDIYEAGGVVAAICHGPAGLVNVKLSDGSYLVDGKSLTSFTDSEERAVKAMDIVPFALESTLVERGAHHTGMADFTANTVVDDRLVTGQNPASAPMTAAAVVEVLERLPGGTGNQR</sequence>
<dbReference type="HOGENOM" id="CLU_070319_1_1_11"/>
<protein>
    <submittedName>
        <fullName evidence="5">ThiJ/PfpI domain protein</fullName>
    </submittedName>
</protein>
<evidence type="ECO:0000313" key="6">
    <source>
        <dbReference type="Proteomes" id="UP000000844"/>
    </source>
</evidence>
<dbReference type="MEROPS" id="C56.004"/>
<dbReference type="OrthoDB" id="9792284at2"/>
<reference evidence="5 6" key="1">
    <citation type="journal article" date="2009" name="Stand. Genomic Sci.">
        <title>Complete genome sequence of Stackebrandtia nassauensis type strain (LLR-40K-21).</title>
        <authorList>
            <person name="Munk C."/>
            <person name="Lapidus A."/>
            <person name="Copeland A."/>
            <person name="Jando M."/>
            <person name="Mayilraj S."/>
            <person name="Glavina Del Rio T."/>
            <person name="Nolan M."/>
            <person name="Chen F."/>
            <person name="Lucas S."/>
            <person name="Tice H."/>
            <person name="Cheng J.F."/>
            <person name="Han C."/>
            <person name="Detter J.C."/>
            <person name="Bruce D."/>
            <person name="Goodwin L."/>
            <person name="Chain P."/>
            <person name="Pitluck S."/>
            <person name="Goker M."/>
            <person name="Ovchinikova G."/>
            <person name="Pati A."/>
            <person name="Ivanova N."/>
            <person name="Mavromatis K."/>
            <person name="Chen A."/>
            <person name="Palaniappan K."/>
            <person name="Land M."/>
            <person name="Hauser L."/>
            <person name="Chang Y.J."/>
            <person name="Jeffries C.D."/>
            <person name="Bristow J."/>
            <person name="Eisen J.A."/>
            <person name="Markowitz V."/>
            <person name="Hugenholtz P."/>
            <person name="Kyrpides N.C."/>
            <person name="Klenk H.P."/>
        </authorList>
    </citation>
    <scope>NUCLEOTIDE SEQUENCE [LARGE SCALE GENOMIC DNA]</scope>
    <source>
        <strain evidence="6">DSM 44728 / CIP 108903 / NRRL B-16338 / NBRC 102104 / LLR-40K-21</strain>
    </source>
</reference>
<dbReference type="EMBL" id="CP001778">
    <property type="protein sequence ID" value="ADD41280.1"/>
    <property type="molecule type" value="Genomic_DNA"/>
</dbReference>
<comment type="similarity">
    <text evidence="3">Belongs to the peptidase C56 family. HSP31-like subfamily.</text>
</comment>
<name>D3PWC3_STANL</name>
<dbReference type="InterPro" id="IPR050325">
    <property type="entry name" value="Prot/Nucl_acid_deglycase"/>
</dbReference>
<keyword evidence="1" id="KW-0346">Stress response</keyword>
<dbReference type="GO" id="GO:0005737">
    <property type="term" value="C:cytoplasm"/>
    <property type="evidence" value="ECO:0007669"/>
    <property type="project" value="TreeGrafter"/>
</dbReference>
<dbReference type="eggNOG" id="COG0693">
    <property type="taxonomic scope" value="Bacteria"/>
</dbReference>
<organism evidence="5 6">
    <name type="scientific">Stackebrandtia nassauensis (strain DSM 44728 / CIP 108903 / NRRL B-16338 / NBRC 102104 / LLR-40K-21)</name>
    <dbReference type="NCBI Taxonomy" id="446470"/>
    <lineage>
        <taxon>Bacteria</taxon>
        <taxon>Bacillati</taxon>
        <taxon>Actinomycetota</taxon>
        <taxon>Actinomycetes</taxon>
        <taxon>Glycomycetales</taxon>
        <taxon>Glycomycetaceae</taxon>
        <taxon>Stackebrandtia</taxon>
    </lineage>
</organism>
<dbReference type="Gene3D" id="3.40.50.880">
    <property type="match status" value="1"/>
</dbReference>
<dbReference type="InterPro" id="IPR029062">
    <property type="entry name" value="Class_I_gatase-like"/>
</dbReference>
<dbReference type="SUPFAM" id="SSF52317">
    <property type="entry name" value="Class I glutamine amidotransferase-like"/>
    <property type="match status" value="1"/>
</dbReference>
<accession>D3PWC3</accession>